<evidence type="ECO:0000256" key="4">
    <source>
        <dbReference type="ARBA" id="ARBA00023295"/>
    </source>
</evidence>
<dbReference type="EMBL" id="JAPQKQ010000005">
    <property type="protein sequence ID" value="KAJ5197490.1"/>
    <property type="molecule type" value="Genomic_DNA"/>
</dbReference>
<dbReference type="Gene3D" id="2.115.10.20">
    <property type="entry name" value="Glycosyl hydrolase domain, family 43"/>
    <property type="match status" value="1"/>
</dbReference>
<accession>A0A9W9JM50</accession>
<evidence type="ECO:0000256" key="5">
    <source>
        <dbReference type="RuleBase" id="RU362110"/>
    </source>
</evidence>
<dbReference type="FunFam" id="2.115.10.20:FF:000011">
    <property type="entry name" value="Glycosyl hydrolases family 32 superfamily"/>
    <property type="match status" value="1"/>
</dbReference>
<evidence type="ECO:0000256" key="6">
    <source>
        <dbReference type="SAM" id="MobiDB-lite"/>
    </source>
</evidence>
<dbReference type="GO" id="GO:0005987">
    <property type="term" value="P:sucrose catabolic process"/>
    <property type="evidence" value="ECO:0007669"/>
    <property type="project" value="TreeGrafter"/>
</dbReference>
<evidence type="ECO:0000256" key="2">
    <source>
        <dbReference type="ARBA" id="ARBA00022729"/>
    </source>
</evidence>
<evidence type="ECO:0000256" key="3">
    <source>
        <dbReference type="ARBA" id="ARBA00022801"/>
    </source>
</evidence>
<dbReference type="PANTHER" id="PTHR42800:SF3">
    <property type="entry name" value="GLYCOSYL HYDROLASE FAMILY 32 N-TERMINAL DOMAIN-CONTAINING PROTEIN"/>
    <property type="match status" value="1"/>
</dbReference>
<keyword evidence="3 5" id="KW-0378">Hydrolase</keyword>
<dbReference type="InterPro" id="IPR001362">
    <property type="entry name" value="Glyco_hydro_32"/>
</dbReference>
<dbReference type="PANTHER" id="PTHR42800">
    <property type="entry name" value="EXOINULINASE INUD (AFU_ORTHOLOGUE AFUA_5G00480)"/>
    <property type="match status" value="1"/>
</dbReference>
<feature type="region of interest" description="Disordered" evidence="6">
    <location>
        <begin position="297"/>
        <end position="327"/>
    </location>
</feature>
<dbReference type="SUPFAM" id="SSF75005">
    <property type="entry name" value="Arabinanase/levansucrase/invertase"/>
    <property type="match status" value="1"/>
</dbReference>
<feature type="domain" description="Glycosyl hydrolase family 32 C-terminal" evidence="8">
    <location>
        <begin position="439"/>
        <end position="598"/>
    </location>
</feature>
<dbReference type="GO" id="GO:0005737">
    <property type="term" value="C:cytoplasm"/>
    <property type="evidence" value="ECO:0007669"/>
    <property type="project" value="TreeGrafter"/>
</dbReference>
<dbReference type="SMART" id="SM00640">
    <property type="entry name" value="Glyco_32"/>
    <property type="match status" value="1"/>
</dbReference>
<evidence type="ECO:0000259" key="8">
    <source>
        <dbReference type="Pfam" id="PF08244"/>
    </source>
</evidence>
<feature type="domain" description="Glycosyl hydrolase family 32 N-terminal" evidence="7">
    <location>
        <begin position="46"/>
        <end position="394"/>
    </location>
</feature>
<name>A0A9W9JM50_9EURO</name>
<dbReference type="SUPFAM" id="SSF49899">
    <property type="entry name" value="Concanavalin A-like lectins/glucanases"/>
    <property type="match status" value="1"/>
</dbReference>
<gene>
    <name evidence="9" type="ORF">N7449_007969</name>
</gene>
<evidence type="ECO:0000313" key="10">
    <source>
        <dbReference type="Proteomes" id="UP001150942"/>
    </source>
</evidence>
<proteinExistence type="inferred from homology"/>
<dbReference type="InterPro" id="IPR013148">
    <property type="entry name" value="Glyco_hydro_32_N"/>
</dbReference>
<protein>
    <submittedName>
        <fullName evidence="9">Uncharacterized protein</fullName>
    </submittedName>
</protein>
<keyword evidence="4 5" id="KW-0326">Glycosidase</keyword>
<keyword evidence="10" id="KW-1185">Reference proteome</keyword>
<comment type="similarity">
    <text evidence="1 5">Belongs to the glycosyl hydrolase 32 family.</text>
</comment>
<dbReference type="Pfam" id="PF00251">
    <property type="entry name" value="Glyco_hydro_32N"/>
    <property type="match status" value="1"/>
</dbReference>
<dbReference type="Pfam" id="PF08244">
    <property type="entry name" value="Glyco_hydro_32C"/>
    <property type="match status" value="1"/>
</dbReference>
<evidence type="ECO:0000256" key="1">
    <source>
        <dbReference type="ARBA" id="ARBA00009902"/>
    </source>
</evidence>
<dbReference type="OrthoDB" id="202537at2759"/>
<evidence type="ECO:0000259" key="7">
    <source>
        <dbReference type="Pfam" id="PF00251"/>
    </source>
</evidence>
<dbReference type="InterPro" id="IPR013189">
    <property type="entry name" value="Glyco_hydro_32_C"/>
</dbReference>
<comment type="caution">
    <text evidence="9">The sequence shown here is derived from an EMBL/GenBank/DDBJ whole genome shotgun (WGS) entry which is preliminary data.</text>
</comment>
<evidence type="ECO:0000313" key="9">
    <source>
        <dbReference type="EMBL" id="KAJ5197490.1"/>
    </source>
</evidence>
<reference evidence="9" key="1">
    <citation type="submission" date="2022-11" db="EMBL/GenBank/DDBJ databases">
        <authorList>
            <person name="Petersen C."/>
        </authorList>
    </citation>
    <scope>NUCLEOTIDE SEQUENCE</scope>
    <source>
        <strain evidence="9">IBT 20477</strain>
    </source>
</reference>
<sequence length="613" mass="67764">MSAVTSMPKLNFDVYLRPSKNHKEISNSYAEEKPSRIPSQRRPSFHLTAPDGWLNDPCGPGYDPATGLYHLAFQWNPYGNDWGNTSWGHATSTDLVSWKKSRDPILTPSAQYDLEGVFTGCLRPTDVFGRPGALTVAYTSVSHLPIHYTLPYTTGSETLSLAVSHDGGSTWIRQECNPIVTGPPQCLKVTGWRDPYLTTWINGPASKSPSTLYGFISGGIVDKTPTAFVYSVDPTDLRKWEFVGPLVDVGLNFRPSRWSGDCGLNWEVANLITLVDDNEASRDFVIMGAEGCIPTDSHRGASSARSKRTSREQPWMCVKDSGEKRSGSTSDALTTYLFSGIFDHGCHYAGNSFWDPQTSKQIVYGWITEEDLPDSLRHRQGWSGLVSLPRVVGLLTLKHVTKARSTELNSITSIEAIPDVSAPGTFTIHTMSISPDSRLSKLRHKAQGSHLVGVSLSYQTTKTTLPLMTSRWELDTEFSVSESCAGVEIEIAHSAGFESCTTMCWDPCTDTFTIHRPQVDIPDVNHGYESAPHTLFTLADEQGGETEECLRVHAYFDSGVLEVFVNERTVITTRIYHPATRCFGLRFSAKSNTTTIEAAAVLSRANFWDNLHI</sequence>
<dbReference type="InterPro" id="IPR023296">
    <property type="entry name" value="Glyco_hydro_beta-prop_sf"/>
</dbReference>
<dbReference type="CDD" id="cd18621">
    <property type="entry name" value="GH32_XdINV-like"/>
    <property type="match status" value="1"/>
</dbReference>
<dbReference type="Gene3D" id="2.60.120.560">
    <property type="entry name" value="Exo-inulinase, domain 1"/>
    <property type="match status" value="1"/>
</dbReference>
<dbReference type="InterPro" id="IPR013320">
    <property type="entry name" value="ConA-like_dom_sf"/>
</dbReference>
<reference evidence="9" key="2">
    <citation type="journal article" date="2023" name="IMA Fungus">
        <title>Comparative genomic study of the Penicillium genus elucidates a diverse pangenome and 15 lateral gene transfer events.</title>
        <authorList>
            <person name="Petersen C."/>
            <person name="Sorensen T."/>
            <person name="Nielsen M.R."/>
            <person name="Sondergaard T.E."/>
            <person name="Sorensen J.L."/>
            <person name="Fitzpatrick D.A."/>
            <person name="Frisvad J.C."/>
            <person name="Nielsen K.L."/>
        </authorList>
    </citation>
    <scope>NUCLEOTIDE SEQUENCE</scope>
    <source>
        <strain evidence="9">IBT 20477</strain>
    </source>
</reference>
<dbReference type="Proteomes" id="UP001150942">
    <property type="component" value="Unassembled WGS sequence"/>
</dbReference>
<dbReference type="AlphaFoldDB" id="A0A9W9JM50"/>
<dbReference type="GO" id="GO:0004575">
    <property type="term" value="F:sucrose alpha-glucosidase activity"/>
    <property type="evidence" value="ECO:0007669"/>
    <property type="project" value="TreeGrafter"/>
</dbReference>
<organism evidence="9 10">
    <name type="scientific">Penicillium cf. viridicatum</name>
    <dbReference type="NCBI Taxonomy" id="2972119"/>
    <lineage>
        <taxon>Eukaryota</taxon>
        <taxon>Fungi</taxon>
        <taxon>Dikarya</taxon>
        <taxon>Ascomycota</taxon>
        <taxon>Pezizomycotina</taxon>
        <taxon>Eurotiomycetes</taxon>
        <taxon>Eurotiomycetidae</taxon>
        <taxon>Eurotiales</taxon>
        <taxon>Aspergillaceae</taxon>
        <taxon>Penicillium</taxon>
    </lineage>
</organism>
<keyword evidence="2" id="KW-0732">Signal</keyword>